<evidence type="ECO:0000313" key="9">
    <source>
        <dbReference type="Ensembl" id="ENSNMLP00000033054.1"/>
    </source>
</evidence>
<reference evidence="9" key="1">
    <citation type="submission" date="2025-08" db="UniProtKB">
        <authorList>
            <consortium name="Ensembl"/>
        </authorList>
    </citation>
    <scope>IDENTIFICATION</scope>
</reference>
<dbReference type="GO" id="GO:0004252">
    <property type="term" value="F:serine-type endopeptidase activity"/>
    <property type="evidence" value="ECO:0007669"/>
    <property type="project" value="InterPro"/>
</dbReference>
<dbReference type="InterPro" id="IPR033116">
    <property type="entry name" value="TRYPSIN_SER"/>
</dbReference>
<evidence type="ECO:0000256" key="7">
    <source>
        <dbReference type="SAM" id="SignalP"/>
    </source>
</evidence>
<dbReference type="Proteomes" id="UP000694523">
    <property type="component" value="Unplaced"/>
</dbReference>
<dbReference type="CDD" id="cd00190">
    <property type="entry name" value="Tryp_SPc"/>
    <property type="match status" value="1"/>
</dbReference>
<keyword evidence="10" id="KW-1185">Reference proteome</keyword>
<evidence type="ECO:0000256" key="5">
    <source>
        <dbReference type="ARBA" id="ARBA00023157"/>
    </source>
</evidence>
<dbReference type="InterPro" id="IPR001254">
    <property type="entry name" value="Trypsin_dom"/>
</dbReference>
<evidence type="ECO:0000259" key="8">
    <source>
        <dbReference type="PROSITE" id="PS50240"/>
    </source>
</evidence>
<name>A0A8C6UE93_9GOBI</name>
<feature type="signal peptide" evidence="7">
    <location>
        <begin position="1"/>
        <end position="15"/>
    </location>
</feature>
<keyword evidence="5" id="KW-1015">Disulfide bond</keyword>
<keyword evidence="6" id="KW-0325">Glycoprotein</keyword>
<dbReference type="Ensembl" id="ENSNMLT00000036793.1">
    <property type="protein sequence ID" value="ENSNMLP00000033054.1"/>
    <property type="gene ID" value="ENSNMLG00000020619.1"/>
</dbReference>
<dbReference type="GO" id="GO:0006508">
    <property type="term" value="P:proteolysis"/>
    <property type="evidence" value="ECO:0007669"/>
    <property type="project" value="UniProtKB-KW"/>
</dbReference>
<dbReference type="InterPro" id="IPR001314">
    <property type="entry name" value="Peptidase_S1A"/>
</dbReference>
<dbReference type="PRINTS" id="PR00722">
    <property type="entry name" value="CHYMOTRYPSIN"/>
</dbReference>
<dbReference type="SUPFAM" id="SSF50494">
    <property type="entry name" value="Trypsin-like serine proteases"/>
    <property type="match status" value="1"/>
</dbReference>
<evidence type="ECO:0000313" key="10">
    <source>
        <dbReference type="Proteomes" id="UP000694523"/>
    </source>
</evidence>
<dbReference type="InterPro" id="IPR009003">
    <property type="entry name" value="Peptidase_S1_PA"/>
</dbReference>
<reference evidence="9" key="2">
    <citation type="submission" date="2025-09" db="UniProtKB">
        <authorList>
            <consortium name="Ensembl"/>
        </authorList>
    </citation>
    <scope>IDENTIFICATION</scope>
</reference>
<dbReference type="PROSITE" id="PS50240">
    <property type="entry name" value="TRYPSIN_DOM"/>
    <property type="match status" value="1"/>
</dbReference>
<evidence type="ECO:0000256" key="1">
    <source>
        <dbReference type="ARBA" id="ARBA00022670"/>
    </source>
</evidence>
<evidence type="ECO:0000256" key="6">
    <source>
        <dbReference type="ARBA" id="ARBA00023180"/>
    </source>
</evidence>
<dbReference type="Gene3D" id="2.40.10.10">
    <property type="entry name" value="Trypsin-like serine proteases"/>
    <property type="match status" value="1"/>
</dbReference>
<dbReference type="PROSITE" id="PS00135">
    <property type="entry name" value="TRYPSIN_SER"/>
    <property type="match status" value="1"/>
</dbReference>
<dbReference type="InterPro" id="IPR043504">
    <property type="entry name" value="Peptidase_S1_PA_chymotrypsin"/>
</dbReference>
<keyword evidence="2 7" id="KW-0732">Signal</keyword>
<feature type="chain" id="PRO_5034909117" description="Peptidase S1 domain-containing protein" evidence="7">
    <location>
        <begin position="16"/>
        <end position="313"/>
    </location>
</feature>
<dbReference type="Pfam" id="PF00089">
    <property type="entry name" value="Trypsin"/>
    <property type="match status" value="1"/>
</dbReference>
<evidence type="ECO:0000256" key="4">
    <source>
        <dbReference type="ARBA" id="ARBA00022825"/>
    </source>
</evidence>
<proteinExistence type="predicted"/>
<accession>A0A8C6UE93</accession>
<keyword evidence="3" id="KW-0378">Hydrolase</keyword>
<dbReference type="FunFam" id="2.40.10.10:FF:000024">
    <property type="entry name" value="Serine protease 53"/>
    <property type="match status" value="1"/>
</dbReference>
<keyword evidence="1" id="KW-0645">Protease</keyword>
<dbReference type="SMART" id="SM00020">
    <property type="entry name" value="Tryp_SPc"/>
    <property type="match status" value="1"/>
</dbReference>
<evidence type="ECO:0000256" key="3">
    <source>
        <dbReference type="ARBA" id="ARBA00022801"/>
    </source>
</evidence>
<sequence length="313" mass="34312">MTLLLLLNRRHCAVTIVGGEEASPGAWPWQIYLQTFDSDGKEYLCGGSLITNQWVLTATHFLPTISKLHLHGREVNRNVIQVELHPDYNTGGSFDHDIALLKMSSPVTFTNYIQPVCLADKTSTLNNGLSMWVSGWGRLTEGGNISNTLQEVCVPLVADTECQSLFRFTLPHPTICAGYPEGGKSICSGDSGGALVVKQGSVWVQVGIVSASVGCARPNLPALYAEVPAFQDWIQSKMGQNDSPGFRPLLQLQPPTTNYYSAPYYDYYSAPYTTTYYTPPTTTTTAPPILRLLHAPMTTTTTAPQLRLLQRPL</sequence>
<feature type="domain" description="Peptidase S1" evidence="8">
    <location>
        <begin position="16"/>
        <end position="239"/>
    </location>
</feature>
<dbReference type="PANTHER" id="PTHR24253">
    <property type="entry name" value="TRANSMEMBRANE PROTEASE SERINE"/>
    <property type="match status" value="1"/>
</dbReference>
<organism evidence="9 10">
    <name type="scientific">Neogobius melanostomus</name>
    <name type="common">round goby</name>
    <dbReference type="NCBI Taxonomy" id="47308"/>
    <lineage>
        <taxon>Eukaryota</taxon>
        <taxon>Metazoa</taxon>
        <taxon>Chordata</taxon>
        <taxon>Craniata</taxon>
        <taxon>Vertebrata</taxon>
        <taxon>Euteleostomi</taxon>
        <taxon>Actinopterygii</taxon>
        <taxon>Neopterygii</taxon>
        <taxon>Teleostei</taxon>
        <taxon>Neoteleostei</taxon>
        <taxon>Acanthomorphata</taxon>
        <taxon>Gobiaria</taxon>
        <taxon>Gobiiformes</taxon>
        <taxon>Gobioidei</taxon>
        <taxon>Gobiidae</taxon>
        <taxon>Benthophilinae</taxon>
        <taxon>Neogobiini</taxon>
        <taxon>Neogobius</taxon>
    </lineage>
</organism>
<evidence type="ECO:0000256" key="2">
    <source>
        <dbReference type="ARBA" id="ARBA00022729"/>
    </source>
</evidence>
<dbReference type="AlphaFoldDB" id="A0A8C6UE93"/>
<dbReference type="PANTHER" id="PTHR24253:SF144">
    <property type="entry name" value="CHYMOTRYPSIN-LIKE PROTEASE CTRL-1-RELATED"/>
    <property type="match status" value="1"/>
</dbReference>
<keyword evidence="4" id="KW-0720">Serine protease</keyword>
<protein>
    <recommendedName>
        <fullName evidence="8">Peptidase S1 domain-containing protein</fullName>
    </recommendedName>
</protein>